<proteinExistence type="predicted"/>
<protein>
    <recommendedName>
        <fullName evidence="1">Peptidase M60 domain-containing protein</fullName>
    </recommendedName>
</protein>
<name>A0A448WDR5_9PLAT</name>
<feature type="domain" description="Peptidase M60" evidence="1">
    <location>
        <begin position="110"/>
        <end position="411"/>
    </location>
</feature>
<sequence length="533" mass="61633">MKRQFTFNAVNQLTSDTSTFENNEFQEELNKFLDKYYYFISERAPCQARPFKSKENLREKTALLNYQNAIFSQIGPRKRPIPGYLNFPGDFAGPAEPVSLTIKLVQLHPDEFIPTGAYAKAMVEFYYKIIDRAGPIMDYTMIIGCHSDNIEDSTIWKRWPKISHSRQLSKESGTYWSPYGGPIYIVSRTGYNITVILHNVYEYPLFSTREPQTVSDWRTKKWHNNTTPFMEFSGSAIRFCVPTGSIKGLSTDHMLNITLHIYDRFVKTIINYAGLDWKTERAVRFVVDLQPSAGFGHSGYPIVGAMPWIDAFLDLDKIYSNGHWGMCHEIGHNYQRNWYELEGTSEVTNNIFCLVVNSRVMNISKYLLGEDRGLSSSAQEAAIKFWRNNGSYPKWDSVALFYYAYLLHYFGDGLIGNTLLRYEQDESSRPKSPSEKIDRWIINLSLEAGYNLGPYHELFGIPFSETTKGIISIFSCFLPDDELTMQVKDRIDEISFKYGDKCVRTIKKRILNKINLLQGQWQNLPSEIQIERI</sequence>
<evidence type="ECO:0000313" key="2">
    <source>
        <dbReference type="EMBL" id="VEL09243.1"/>
    </source>
</evidence>
<dbReference type="Proteomes" id="UP000784294">
    <property type="component" value="Unassembled WGS sequence"/>
</dbReference>
<dbReference type="Pfam" id="PF13402">
    <property type="entry name" value="Peptidase_M60"/>
    <property type="match status" value="1"/>
</dbReference>
<dbReference type="SMART" id="SM01276">
    <property type="entry name" value="M60-like"/>
    <property type="match status" value="1"/>
</dbReference>
<evidence type="ECO:0000313" key="3">
    <source>
        <dbReference type="Proteomes" id="UP000784294"/>
    </source>
</evidence>
<keyword evidence="3" id="KW-1185">Reference proteome</keyword>
<dbReference type="InterPro" id="IPR051244">
    <property type="entry name" value="TCAF"/>
</dbReference>
<comment type="caution">
    <text evidence="2">The sequence shown here is derived from an EMBL/GenBank/DDBJ whole genome shotgun (WGS) entry which is preliminary data.</text>
</comment>
<organism evidence="2 3">
    <name type="scientific">Protopolystoma xenopodis</name>
    <dbReference type="NCBI Taxonomy" id="117903"/>
    <lineage>
        <taxon>Eukaryota</taxon>
        <taxon>Metazoa</taxon>
        <taxon>Spiralia</taxon>
        <taxon>Lophotrochozoa</taxon>
        <taxon>Platyhelminthes</taxon>
        <taxon>Monogenea</taxon>
        <taxon>Polyopisthocotylea</taxon>
        <taxon>Polystomatidea</taxon>
        <taxon>Polystomatidae</taxon>
        <taxon>Protopolystoma</taxon>
    </lineage>
</organism>
<dbReference type="Gene3D" id="3.40.390.80">
    <property type="entry name" value="Peptidase M60, enhancin-like domain 2"/>
    <property type="match status" value="1"/>
</dbReference>
<dbReference type="Pfam" id="PF17291">
    <property type="entry name" value="M60-like_N"/>
    <property type="match status" value="1"/>
</dbReference>
<dbReference type="PROSITE" id="PS51723">
    <property type="entry name" value="PEPTIDASE_M60"/>
    <property type="match status" value="1"/>
</dbReference>
<dbReference type="AlphaFoldDB" id="A0A448WDR5"/>
<gene>
    <name evidence="2" type="ORF">PXEA_LOCUS2683</name>
</gene>
<dbReference type="Gene3D" id="1.10.390.30">
    <property type="entry name" value="Peptidase M60, enhancin-like domain 3"/>
    <property type="match status" value="1"/>
</dbReference>
<dbReference type="InterPro" id="IPR031161">
    <property type="entry name" value="Peptidase_M60_dom"/>
</dbReference>
<reference evidence="2" key="1">
    <citation type="submission" date="2018-11" db="EMBL/GenBank/DDBJ databases">
        <authorList>
            <consortium name="Pathogen Informatics"/>
        </authorList>
    </citation>
    <scope>NUCLEOTIDE SEQUENCE</scope>
</reference>
<dbReference type="InterPro" id="IPR035423">
    <property type="entry name" value="M60-like_N"/>
</dbReference>
<evidence type="ECO:0000259" key="1">
    <source>
        <dbReference type="PROSITE" id="PS51723"/>
    </source>
</evidence>
<dbReference type="EMBL" id="CAAALY010005837">
    <property type="protein sequence ID" value="VEL09243.1"/>
    <property type="molecule type" value="Genomic_DNA"/>
</dbReference>
<dbReference type="PANTHER" id="PTHR15730">
    <property type="entry name" value="EXPERIMENTAL AUTOIMMUNE PROSTATITIS ANTIGEN 2-RELATED"/>
    <property type="match status" value="1"/>
</dbReference>
<accession>A0A448WDR5</accession>
<dbReference type="InterPro" id="IPR042279">
    <property type="entry name" value="Pep_M60_3"/>
</dbReference>
<dbReference type="OrthoDB" id="10260387at2759"/>
<dbReference type="PANTHER" id="PTHR15730:SF5">
    <property type="entry name" value="SI:CH211-210B2.2-RELATED"/>
    <property type="match status" value="1"/>
</dbReference>